<dbReference type="PATRIC" id="fig|449216.3.peg.376"/>
<dbReference type="InterPro" id="IPR015856">
    <property type="entry name" value="ABC_transpr_CbiO/EcfA_su"/>
</dbReference>
<dbReference type="PANTHER" id="PTHR43553">
    <property type="entry name" value="HEAVY METAL TRANSPORTER"/>
    <property type="match status" value="1"/>
</dbReference>
<gene>
    <name evidence="6" type="ordered locus">rpr22_CDS361</name>
</gene>
<keyword evidence="3 6" id="KW-0067">ATP-binding</keyword>
<dbReference type="Proteomes" id="UP000006931">
    <property type="component" value="Chromosome"/>
</dbReference>
<protein>
    <submittedName>
        <fullName evidence="6">ABC transporter ATP-binding protein</fullName>
    </submittedName>
</protein>
<dbReference type="InterPro" id="IPR017871">
    <property type="entry name" value="ABC_transporter-like_CS"/>
</dbReference>
<dbReference type="PROSITE" id="PS50893">
    <property type="entry name" value="ABC_TRANSPORTER_2"/>
    <property type="match status" value="1"/>
</dbReference>
<dbReference type="InterPro" id="IPR003439">
    <property type="entry name" value="ABC_transporter-like_ATP-bd"/>
</dbReference>
<dbReference type="Pfam" id="PF00005">
    <property type="entry name" value="ABC_tran"/>
    <property type="match status" value="1"/>
</dbReference>
<dbReference type="AlphaFoldDB" id="D5AWV2"/>
<evidence type="ECO:0000259" key="5">
    <source>
        <dbReference type="PROSITE" id="PS50893"/>
    </source>
</evidence>
<dbReference type="EMBL" id="CP001584">
    <property type="protein sequence ID" value="ADE29891.1"/>
    <property type="molecule type" value="Genomic_DNA"/>
</dbReference>
<keyword evidence="1" id="KW-0813">Transport</keyword>
<proteinExistence type="predicted"/>
<dbReference type="RefSeq" id="WP_014607210.1">
    <property type="nucleotide sequence ID" value="NC_017560.1"/>
</dbReference>
<dbReference type="GO" id="GO:0042626">
    <property type="term" value="F:ATPase-coupled transmembrane transporter activity"/>
    <property type="evidence" value="ECO:0007669"/>
    <property type="project" value="TreeGrafter"/>
</dbReference>
<dbReference type="PROSITE" id="PS00211">
    <property type="entry name" value="ABC_TRANSPORTER_1"/>
    <property type="match status" value="1"/>
</dbReference>
<feature type="domain" description="ABC transporter" evidence="5">
    <location>
        <begin position="5"/>
        <end position="242"/>
    </location>
</feature>
<evidence type="ECO:0000256" key="2">
    <source>
        <dbReference type="ARBA" id="ARBA00022741"/>
    </source>
</evidence>
<evidence type="ECO:0000256" key="4">
    <source>
        <dbReference type="ARBA" id="ARBA00024725"/>
    </source>
</evidence>
<dbReference type="InterPro" id="IPR050095">
    <property type="entry name" value="ECF_ABC_transporter_ATP-bd"/>
</dbReference>
<dbReference type="GO" id="GO:0043190">
    <property type="term" value="C:ATP-binding cassette (ABC) transporter complex"/>
    <property type="evidence" value="ECO:0007669"/>
    <property type="project" value="TreeGrafter"/>
</dbReference>
<reference evidence="6 7" key="1">
    <citation type="journal article" date="2010" name="Genome Res.">
        <title>Genomic, proteomic, and transcriptomic analysis of virulent and avirulent Rickettsia prowazekii reveals its adaptive mutation capabilities.</title>
        <authorList>
            <person name="Bechah Y."/>
            <person name="El Karkouri K."/>
            <person name="Mediannikov O."/>
            <person name="Leroy Q."/>
            <person name="Pelletier N."/>
            <person name="Robert C."/>
            <person name="Medigue C."/>
            <person name="Mege J.L."/>
            <person name="Raoult D."/>
        </authorList>
    </citation>
    <scope>NUCLEOTIDE SEQUENCE [LARGE SCALE GENOMIC DNA]</scope>
    <source>
        <strain evidence="6 7">Rp22</strain>
    </source>
</reference>
<dbReference type="InterPro" id="IPR027417">
    <property type="entry name" value="P-loop_NTPase"/>
</dbReference>
<dbReference type="Gene3D" id="3.40.50.300">
    <property type="entry name" value="P-loop containing nucleotide triphosphate hydrolases"/>
    <property type="match status" value="1"/>
</dbReference>
<comment type="function">
    <text evidence="4">Part of an ABC transporter complex. Transmembrane domains (TMD) form a pore in the inner membrane and the ATP-binding domain (NBD) is responsible for energy generation.</text>
</comment>
<dbReference type="GO" id="GO:0005524">
    <property type="term" value="F:ATP binding"/>
    <property type="evidence" value="ECO:0007669"/>
    <property type="project" value="UniProtKB-KW"/>
</dbReference>
<dbReference type="KEGG" id="rpq:rpr22_CDS361"/>
<dbReference type="HOGENOM" id="CLU_000604_1_22_5"/>
<evidence type="ECO:0000256" key="1">
    <source>
        <dbReference type="ARBA" id="ARBA00022448"/>
    </source>
</evidence>
<sequence length="247" mass="27791">MKPYLYAEKIQFKVSARSDPIILETTLNIAKEEFVVILGHNGSGKSTLAKILAGYLKPTSGQVFLDQVKIDKISQKHKALMLVTITQKIEDRLFTELTLEENIILWESRYHSNERLTSSDVLELTGSPERFLPLLSQQLGKFSGGEKQVILLALSIAHPPKILFLDEHTANLDPKASLEVIKKTAKIIENHKITAVMITHNLEAAVHYGKRLIVLDSGKIVLDYLKPQNFSLKELRVILSSKINIED</sequence>
<accession>D5AWV2</accession>
<name>D5AWV2_RICPP</name>
<evidence type="ECO:0000313" key="6">
    <source>
        <dbReference type="EMBL" id="ADE29891.1"/>
    </source>
</evidence>
<dbReference type="SMART" id="SM00382">
    <property type="entry name" value="AAA"/>
    <property type="match status" value="1"/>
</dbReference>
<dbReference type="SUPFAM" id="SSF52540">
    <property type="entry name" value="P-loop containing nucleoside triphosphate hydrolases"/>
    <property type="match status" value="1"/>
</dbReference>
<organism evidence="6 7">
    <name type="scientific">Rickettsia prowazekii (strain Rp22)</name>
    <dbReference type="NCBI Taxonomy" id="449216"/>
    <lineage>
        <taxon>Bacteria</taxon>
        <taxon>Pseudomonadati</taxon>
        <taxon>Pseudomonadota</taxon>
        <taxon>Alphaproteobacteria</taxon>
        <taxon>Rickettsiales</taxon>
        <taxon>Rickettsiaceae</taxon>
        <taxon>Rickettsieae</taxon>
        <taxon>Rickettsia</taxon>
        <taxon>typhus group</taxon>
    </lineage>
</organism>
<evidence type="ECO:0000313" key="7">
    <source>
        <dbReference type="Proteomes" id="UP000006931"/>
    </source>
</evidence>
<dbReference type="GO" id="GO:0016887">
    <property type="term" value="F:ATP hydrolysis activity"/>
    <property type="evidence" value="ECO:0007669"/>
    <property type="project" value="InterPro"/>
</dbReference>
<dbReference type="CDD" id="cd03225">
    <property type="entry name" value="ABC_cobalt_CbiO_domain1"/>
    <property type="match status" value="1"/>
</dbReference>
<evidence type="ECO:0000256" key="3">
    <source>
        <dbReference type="ARBA" id="ARBA00022840"/>
    </source>
</evidence>
<keyword evidence="2" id="KW-0547">Nucleotide-binding</keyword>
<dbReference type="InterPro" id="IPR003593">
    <property type="entry name" value="AAA+_ATPase"/>
</dbReference>